<dbReference type="HOGENOM" id="CLU_1111538_0_0_1"/>
<feature type="transmembrane region" description="Helical" evidence="1">
    <location>
        <begin position="165"/>
        <end position="185"/>
    </location>
</feature>
<dbReference type="AlphaFoldDB" id="A0A067PQX8"/>
<dbReference type="Proteomes" id="UP000027265">
    <property type="component" value="Unassembled WGS sequence"/>
</dbReference>
<accession>A0A067PQX8</accession>
<keyword evidence="1" id="KW-0472">Membrane</keyword>
<keyword evidence="3" id="KW-1185">Reference proteome</keyword>
<proteinExistence type="predicted"/>
<organism evidence="2 3">
    <name type="scientific">Jaapia argillacea MUCL 33604</name>
    <dbReference type="NCBI Taxonomy" id="933084"/>
    <lineage>
        <taxon>Eukaryota</taxon>
        <taxon>Fungi</taxon>
        <taxon>Dikarya</taxon>
        <taxon>Basidiomycota</taxon>
        <taxon>Agaricomycotina</taxon>
        <taxon>Agaricomycetes</taxon>
        <taxon>Agaricomycetidae</taxon>
        <taxon>Jaapiales</taxon>
        <taxon>Jaapiaceae</taxon>
        <taxon>Jaapia</taxon>
    </lineage>
</organism>
<name>A0A067PQX8_9AGAM</name>
<evidence type="ECO:0000256" key="1">
    <source>
        <dbReference type="SAM" id="Phobius"/>
    </source>
</evidence>
<keyword evidence="1" id="KW-1133">Transmembrane helix</keyword>
<dbReference type="EMBL" id="KL197720">
    <property type="protein sequence ID" value="KDQ57169.1"/>
    <property type="molecule type" value="Genomic_DNA"/>
</dbReference>
<evidence type="ECO:0000313" key="2">
    <source>
        <dbReference type="EMBL" id="KDQ57169.1"/>
    </source>
</evidence>
<evidence type="ECO:0000313" key="3">
    <source>
        <dbReference type="Proteomes" id="UP000027265"/>
    </source>
</evidence>
<sequence length="250" mass="28604">MLQPLRLRSRPITTYPFFRTASSIRPPIHAHIDSAFKLQYLHWLLLSLSLSPLSLSDWFPPRGTSSPLSYSIVHHTPTLLHSLIYVSHGSFFLCTPVPSTHFSFLTLNISFLPLHFFFCILTSNSQHNSATQTPTHWSIRHLPYMALATTPTTSTSPRDSCFVDDLLSCCFILVLFLLYLMTLLIRRASLPVGSDTLPVGMSSMNHSRYFTVTYFEWWRSEPEERLAYCRFALIDPSTMPLSRQICQTAL</sequence>
<gene>
    <name evidence="2" type="ORF">JAAARDRAFT_286114</name>
</gene>
<keyword evidence="1" id="KW-0812">Transmembrane</keyword>
<feature type="transmembrane region" description="Helical" evidence="1">
    <location>
        <begin position="104"/>
        <end position="123"/>
    </location>
</feature>
<dbReference type="InParanoid" id="A0A067PQX8"/>
<protein>
    <submittedName>
        <fullName evidence="2">Uncharacterized protein</fullName>
    </submittedName>
</protein>
<reference evidence="3" key="1">
    <citation type="journal article" date="2014" name="Proc. Natl. Acad. Sci. U.S.A.">
        <title>Extensive sampling of basidiomycete genomes demonstrates inadequacy of the white-rot/brown-rot paradigm for wood decay fungi.</title>
        <authorList>
            <person name="Riley R."/>
            <person name="Salamov A.A."/>
            <person name="Brown D.W."/>
            <person name="Nagy L.G."/>
            <person name="Floudas D."/>
            <person name="Held B.W."/>
            <person name="Levasseur A."/>
            <person name="Lombard V."/>
            <person name="Morin E."/>
            <person name="Otillar R."/>
            <person name="Lindquist E.A."/>
            <person name="Sun H."/>
            <person name="LaButti K.M."/>
            <person name="Schmutz J."/>
            <person name="Jabbour D."/>
            <person name="Luo H."/>
            <person name="Baker S.E."/>
            <person name="Pisabarro A.G."/>
            <person name="Walton J.D."/>
            <person name="Blanchette R.A."/>
            <person name="Henrissat B."/>
            <person name="Martin F."/>
            <person name="Cullen D."/>
            <person name="Hibbett D.S."/>
            <person name="Grigoriev I.V."/>
        </authorList>
    </citation>
    <scope>NUCLEOTIDE SEQUENCE [LARGE SCALE GENOMIC DNA]</scope>
    <source>
        <strain evidence="3">MUCL 33604</strain>
    </source>
</reference>